<sequence length="185" mass="20377">MKTRIRLLPLVLLSAGLLLGLAMPSCDKVKELAEFDINYDNPDIRFTLDSLDYLPKSESLLVEETLSINIDSIIQKHELEGIRNASFEQVRLEVETPPQVNFNWLNSARVTVSATGLTETQIAATVAISPDGRAVDLELGNMEVLSFISAGPFTLRVYGSINPPLPANMVVLLLKTKIKMTVQPV</sequence>
<accession>A0A0S7BZX9</accession>
<evidence type="ECO:0000313" key="1">
    <source>
        <dbReference type="EMBL" id="GAP42566.1"/>
    </source>
</evidence>
<protein>
    <submittedName>
        <fullName evidence="1">Uncharacterized protein</fullName>
    </submittedName>
</protein>
<gene>
    <name evidence="1" type="ORF">TBC1_11697</name>
</gene>
<dbReference type="AlphaFoldDB" id="A0A0S7BZX9"/>
<dbReference type="EMBL" id="DF968182">
    <property type="protein sequence ID" value="GAP42566.1"/>
    <property type="molecule type" value="Genomic_DNA"/>
</dbReference>
<dbReference type="OrthoDB" id="672279at2"/>
<reference evidence="1" key="1">
    <citation type="journal article" date="2015" name="Genome Announc.">
        <title>Draft Genome Sequence of Bacteroidales Strain TBC1, a Novel Isolate from a Methanogenic Wastewater Treatment System.</title>
        <authorList>
            <person name="Tourlousse D.M."/>
            <person name="Matsuura N."/>
            <person name="Sun L."/>
            <person name="Toyonaga M."/>
            <person name="Kuroda K."/>
            <person name="Ohashi A."/>
            <person name="Cruz R."/>
            <person name="Yamaguchi T."/>
            <person name="Sekiguchi Y."/>
        </authorList>
    </citation>
    <scope>NUCLEOTIDE SEQUENCE [LARGE SCALE GENOMIC DNA]</scope>
    <source>
        <strain evidence="1">TBC1</strain>
    </source>
</reference>
<dbReference type="RefSeq" id="WP_062038547.1">
    <property type="nucleotide sequence ID" value="NZ_DF968182.1"/>
</dbReference>
<dbReference type="Proteomes" id="UP000053091">
    <property type="component" value="Unassembled WGS sequence"/>
</dbReference>
<organism evidence="1">
    <name type="scientific">Lentimicrobium saccharophilum</name>
    <dbReference type="NCBI Taxonomy" id="1678841"/>
    <lineage>
        <taxon>Bacteria</taxon>
        <taxon>Pseudomonadati</taxon>
        <taxon>Bacteroidota</taxon>
        <taxon>Bacteroidia</taxon>
        <taxon>Bacteroidales</taxon>
        <taxon>Lentimicrobiaceae</taxon>
        <taxon>Lentimicrobium</taxon>
    </lineage>
</organism>
<name>A0A0S7BZX9_9BACT</name>
<evidence type="ECO:0000313" key="2">
    <source>
        <dbReference type="Proteomes" id="UP000053091"/>
    </source>
</evidence>
<keyword evidence="2" id="KW-1185">Reference proteome</keyword>
<proteinExistence type="predicted"/>
<dbReference type="STRING" id="1678841.TBC1_11697"/>